<dbReference type="Proteomes" id="UP000031637">
    <property type="component" value="Chromosome"/>
</dbReference>
<keyword evidence="4" id="KW-0788">Thiol protease</keyword>
<dbReference type="InterPro" id="IPR051202">
    <property type="entry name" value="Peptidase_C40"/>
</dbReference>
<reference evidence="7 8" key="1">
    <citation type="journal article" date="2014" name="Syst. Appl. Microbiol.">
        <title>Complete genomes of freshwater sulfur oxidizers Sulfuricella denitrificans skB26 and Sulfuritalea hydrogenivorans sk43H: genetic insights into the sulfur oxidation pathway of betaproteobacteria.</title>
        <authorList>
            <person name="Watanabe T."/>
            <person name="Kojima H."/>
            <person name="Fukui M."/>
        </authorList>
    </citation>
    <scope>NUCLEOTIDE SEQUENCE [LARGE SCALE GENOMIC DNA]</scope>
    <source>
        <strain evidence="7">DSM22779</strain>
    </source>
</reference>
<name>W0SG15_9PROT</name>
<protein>
    <submittedName>
        <fullName evidence="7">Cell wall-associated hydrolase, invasion-associated protein</fullName>
    </submittedName>
</protein>
<dbReference type="AlphaFoldDB" id="W0SG15"/>
<accession>W0SG15</accession>
<dbReference type="GO" id="GO:0008234">
    <property type="term" value="F:cysteine-type peptidase activity"/>
    <property type="evidence" value="ECO:0007669"/>
    <property type="project" value="UniProtKB-KW"/>
</dbReference>
<organism evidence="7 8">
    <name type="scientific">Sulfuritalea hydrogenivorans sk43H</name>
    <dbReference type="NCBI Taxonomy" id="1223802"/>
    <lineage>
        <taxon>Bacteria</taxon>
        <taxon>Pseudomonadati</taxon>
        <taxon>Pseudomonadota</taxon>
        <taxon>Betaproteobacteria</taxon>
        <taxon>Nitrosomonadales</taxon>
        <taxon>Sterolibacteriaceae</taxon>
        <taxon>Sulfuritalea</taxon>
    </lineage>
</organism>
<dbReference type="OrthoDB" id="9807055at2"/>
<sequence>MPIRLASIFLLAGLLVSSPVRADEPIVVPPPLQVSFVDRATATAQDAIDQAMDLLDIRYRRGGSSPEAGFDCSGFVSHVFREGLGLILPRSSKEMSKSGEIVTRDELRPGDLVFFNTMRRAFSHVGIYLGDNQFVHAPRTGGRVRIEDLRDGYWMKRFNGARRISLE</sequence>
<dbReference type="GO" id="GO:0006508">
    <property type="term" value="P:proteolysis"/>
    <property type="evidence" value="ECO:0007669"/>
    <property type="project" value="UniProtKB-KW"/>
</dbReference>
<evidence type="ECO:0000313" key="8">
    <source>
        <dbReference type="Proteomes" id="UP000031637"/>
    </source>
</evidence>
<dbReference type="HOGENOM" id="CLU_016043_7_0_4"/>
<feature type="signal peptide" evidence="5">
    <location>
        <begin position="1"/>
        <end position="22"/>
    </location>
</feature>
<dbReference type="PROSITE" id="PS51935">
    <property type="entry name" value="NLPC_P60"/>
    <property type="match status" value="1"/>
</dbReference>
<keyword evidence="2" id="KW-0645">Protease</keyword>
<evidence type="ECO:0000256" key="2">
    <source>
        <dbReference type="ARBA" id="ARBA00022670"/>
    </source>
</evidence>
<evidence type="ECO:0000256" key="1">
    <source>
        <dbReference type="ARBA" id="ARBA00007074"/>
    </source>
</evidence>
<dbReference type="InterPro" id="IPR038765">
    <property type="entry name" value="Papain-like_cys_pep_sf"/>
</dbReference>
<dbReference type="InterPro" id="IPR000064">
    <property type="entry name" value="NLP_P60_dom"/>
</dbReference>
<evidence type="ECO:0000259" key="6">
    <source>
        <dbReference type="PROSITE" id="PS51935"/>
    </source>
</evidence>
<evidence type="ECO:0000256" key="4">
    <source>
        <dbReference type="ARBA" id="ARBA00022807"/>
    </source>
</evidence>
<gene>
    <name evidence="7" type="ORF">SUTH_02444</name>
</gene>
<dbReference type="SUPFAM" id="SSF54001">
    <property type="entry name" value="Cysteine proteinases"/>
    <property type="match status" value="1"/>
</dbReference>
<proteinExistence type="inferred from homology"/>
<comment type="similarity">
    <text evidence="1">Belongs to the peptidase C40 family.</text>
</comment>
<keyword evidence="5" id="KW-0732">Signal</keyword>
<dbReference type="Pfam" id="PF00877">
    <property type="entry name" value="NLPC_P60"/>
    <property type="match status" value="1"/>
</dbReference>
<dbReference type="EMBL" id="AP012547">
    <property type="protein sequence ID" value="BAO30229.1"/>
    <property type="molecule type" value="Genomic_DNA"/>
</dbReference>
<feature type="domain" description="NlpC/P60" evidence="6">
    <location>
        <begin position="41"/>
        <end position="165"/>
    </location>
</feature>
<dbReference type="KEGG" id="shd:SUTH_02444"/>
<evidence type="ECO:0000256" key="3">
    <source>
        <dbReference type="ARBA" id="ARBA00022801"/>
    </source>
</evidence>
<dbReference type="PANTHER" id="PTHR47053:SF1">
    <property type="entry name" value="MUREIN DD-ENDOPEPTIDASE MEPH-RELATED"/>
    <property type="match status" value="1"/>
</dbReference>
<dbReference type="PANTHER" id="PTHR47053">
    <property type="entry name" value="MUREIN DD-ENDOPEPTIDASE MEPH-RELATED"/>
    <property type="match status" value="1"/>
</dbReference>
<keyword evidence="3 7" id="KW-0378">Hydrolase</keyword>
<dbReference type="Gene3D" id="3.90.1720.10">
    <property type="entry name" value="endopeptidase domain like (from Nostoc punctiforme)"/>
    <property type="match status" value="1"/>
</dbReference>
<dbReference type="STRING" id="1223802.SUTH_02444"/>
<keyword evidence="8" id="KW-1185">Reference proteome</keyword>
<feature type="chain" id="PRO_5004795050" evidence="5">
    <location>
        <begin position="23"/>
        <end position="167"/>
    </location>
</feature>
<evidence type="ECO:0000313" key="7">
    <source>
        <dbReference type="EMBL" id="BAO30229.1"/>
    </source>
</evidence>
<evidence type="ECO:0000256" key="5">
    <source>
        <dbReference type="SAM" id="SignalP"/>
    </source>
</evidence>